<dbReference type="AlphaFoldDB" id="A0A4R6UXI3"/>
<dbReference type="InterPro" id="IPR011882">
    <property type="entry name" value="PaaC"/>
</dbReference>
<dbReference type="RefSeq" id="WP_133742321.1">
    <property type="nucleotide sequence ID" value="NZ_SNYN01000013.1"/>
</dbReference>
<organism evidence="2 3">
    <name type="scientific">Actinorugispora endophytica</name>
    <dbReference type="NCBI Taxonomy" id="1605990"/>
    <lineage>
        <taxon>Bacteria</taxon>
        <taxon>Bacillati</taxon>
        <taxon>Actinomycetota</taxon>
        <taxon>Actinomycetes</taxon>
        <taxon>Streptosporangiales</taxon>
        <taxon>Nocardiopsidaceae</taxon>
        <taxon>Actinorugispora</taxon>
    </lineage>
</organism>
<gene>
    <name evidence="2" type="ORF">EV190_11354</name>
</gene>
<dbReference type="Gene3D" id="1.20.1260.10">
    <property type="match status" value="1"/>
</dbReference>
<keyword evidence="3" id="KW-1185">Reference proteome</keyword>
<sequence length="291" mass="31165">MDSPYEGLADEHADTEDRWAFGTGFAEARPGVDAALPAGVDGADLALYCRMLGDDALVMAQRLIQWCTAAPELEEEVALANIALDLIGQARPLLARAGRADGTGRDEDALAYHRDASEFRNVRLVEAPNGDFARSTARLLVFATWRLAVFTRLAGSADPVLAAVAEKGAKELAYHRDYAVQWTLRLGDGTRHSHERMTEGVAAVWPLLGELFAPHAVETRLAAAGVAVDPADTREETVGVLARVLEAATLDRPDEVPPPAPGGRDGVHSGELAPLLAELQAVAREHPEATW</sequence>
<proteinExistence type="predicted"/>
<dbReference type="PANTHER" id="PTHR30458:SF0">
    <property type="entry name" value="1,2-PHENYLACETYL-COA EPOXIDASE, SUBUNIT C"/>
    <property type="match status" value="1"/>
</dbReference>
<dbReference type="NCBIfam" id="TIGR02158">
    <property type="entry name" value="PA_CoA_Oxy3"/>
    <property type="match status" value="1"/>
</dbReference>
<dbReference type="OrthoDB" id="9789947at2"/>
<accession>A0A4R6UXI3</accession>
<dbReference type="SUPFAM" id="SSF47240">
    <property type="entry name" value="Ferritin-like"/>
    <property type="match status" value="1"/>
</dbReference>
<dbReference type="InterPro" id="IPR007814">
    <property type="entry name" value="PaaA_PaaC"/>
</dbReference>
<evidence type="ECO:0000313" key="2">
    <source>
        <dbReference type="EMBL" id="TDQ50285.1"/>
    </source>
</evidence>
<evidence type="ECO:0000256" key="1">
    <source>
        <dbReference type="SAM" id="MobiDB-lite"/>
    </source>
</evidence>
<dbReference type="PANTHER" id="PTHR30458">
    <property type="entry name" value="PHENYLACETIC ACID DEGRADATION PROTEIN PAA"/>
    <property type="match status" value="1"/>
</dbReference>
<dbReference type="Pfam" id="PF05138">
    <property type="entry name" value="PaaA_PaaC"/>
    <property type="match status" value="1"/>
</dbReference>
<dbReference type="GO" id="GO:0005829">
    <property type="term" value="C:cytosol"/>
    <property type="evidence" value="ECO:0007669"/>
    <property type="project" value="TreeGrafter"/>
</dbReference>
<dbReference type="InterPro" id="IPR009078">
    <property type="entry name" value="Ferritin-like_SF"/>
</dbReference>
<comment type="caution">
    <text evidence="2">The sequence shown here is derived from an EMBL/GenBank/DDBJ whole genome shotgun (WGS) entry which is preliminary data.</text>
</comment>
<dbReference type="InterPro" id="IPR052703">
    <property type="entry name" value="Aromatic_CoA_ox/epox"/>
</dbReference>
<feature type="region of interest" description="Disordered" evidence="1">
    <location>
        <begin position="250"/>
        <end position="269"/>
    </location>
</feature>
<dbReference type="Proteomes" id="UP000295281">
    <property type="component" value="Unassembled WGS sequence"/>
</dbReference>
<dbReference type="EMBL" id="SNYN01000013">
    <property type="protein sequence ID" value="TDQ50285.1"/>
    <property type="molecule type" value="Genomic_DNA"/>
</dbReference>
<evidence type="ECO:0000313" key="3">
    <source>
        <dbReference type="Proteomes" id="UP000295281"/>
    </source>
</evidence>
<reference evidence="2 3" key="1">
    <citation type="submission" date="2019-03" db="EMBL/GenBank/DDBJ databases">
        <title>Genomic Encyclopedia of Type Strains, Phase IV (KMG-IV): sequencing the most valuable type-strain genomes for metagenomic binning, comparative biology and taxonomic classification.</title>
        <authorList>
            <person name="Goeker M."/>
        </authorList>
    </citation>
    <scope>NUCLEOTIDE SEQUENCE [LARGE SCALE GENOMIC DNA]</scope>
    <source>
        <strain evidence="2 3">DSM 46770</strain>
    </source>
</reference>
<dbReference type="PIRSF" id="PIRSF037834">
    <property type="entry name" value="PA_CoA_Oase3"/>
    <property type="match status" value="1"/>
</dbReference>
<protein>
    <submittedName>
        <fullName evidence="2">Ring-1,2-phenylacetyl-CoA epoxidase subunit PaaC</fullName>
    </submittedName>
</protein>
<name>A0A4R6UXI3_9ACTN</name>
<dbReference type="InterPro" id="IPR012347">
    <property type="entry name" value="Ferritin-like"/>
</dbReference>
<dbReference type="GO" id="GO:0010124">
    <property type="term" value="P:phenylacetate catabolic process"/>
    <property type="evidence" value="ECO:0007669"/>
    <property type="project" value="InterPro"/>
</dbReference>